<dbReference type="KEGG" id="tgb:HG536_0A02880"/>
<evidence type="ECO:0000313" key="7">
    <source>
        <dbReference type="EMBL" id="QLL30471.1"/>
    </source>
</evidence>
<keyword evidence="2" id="KW-0863">Zinc-finger</keyword>
<evidence type="ECO:0000256" key="5">
    <source>
        <dbReference type="SAM" id="MobiDB-lite"/>
    </source>
</evidence>
<feature type="domain" description="C2H2-type" evidence="6">
    <location>
        <begin position="82"/>
        <end position="104"/>
    </location>
</feature>
<organism evidence="7 8">
    <name type="scientific">Torulaspora globosa</name>
    <dbReference type="NCBI Taxonomy" id="48254"/>
    <lineage>
        <taxon>Eukaryota</taxon>
        <taxon>Fungi</taxon>
        <taxon>Dikarya</taxon>
        <taxon>Ascomycota</taxon>
        <taxon>Saccharomycotina</taxon>
        <taxon>Saccharomycetes</taxon>
        <taxon>Saccharomycetales</taxon>
        <taxon>Saccharomycetaceae</taxon>
        <taxon>Torulaspora</taxon>
    </lineage>
</organism>
<evidence type="ECO:0000256" key="1">
    <source>
        <dbReference type="ARBA" id="ARBA00022723"/>
    </source>
</evidence>
<reference evidence="7 8" key="1">
    <citation type="submission" date="2020-06" db="EMBL/GenBank/DDBJ databases">
        <title>The yeast mating-type switching endonuclease HO is a domesticated member of an unorthodox homing genetic element family.</title>
        <authorList>
            <person name="Coughlan A.Y."/>
            <person name="Lombardi L."/>
            <person name="Braun-Galleani S."/>
            <person name="Martos A.R."/>
            <person name="Galeote V."/>
            <person name="Bigey F."/>
            <person name="Dequin S."/>
            <person name="Byrne K.P."/>
            <person name="Wolfe K.H."/>
        </authorList>
    </citation>
    <scope>NUCLEOTIDE SEQUENCE [LARGE SCALE GENOMIC DNA]</scope>
    <source>
        <strain evidence="7 8">CBS764</strain>
    </source>
</reference>
<dbReference type="PROSITE" id="PS00028">
    <property type="entry name" value="ZINC_FINGER_C2H2_1"/>
    <property type="match status" value="1"/>
</dbReference>
<proteinExistence type="predicted"/>
<dbReference type="Pfam" id="PF12874">
    <property type="entry name" value="zf-met"/>
    <property type="match status" value="1"/>
</dbReference>
<dbReference type="InterPro" id="IPR040107">
    <property type="entry name" value="Snu23"/>
</dbReference>
<name>A0A7G3ZAD5_9SACH</name>
<evidence type="ECO:0000313" key="8">
    <source>
        <dbReference type="Proteomes" id="UP000515788"/>
    </source>
</evidence>
<keyword evidence="4" id="KW-0539">Nucleus</keyword>
<evidence type="ECO:0000256" key="3">
    <source>
        <dbReference type="ARBA" id="ARBA00022833"/>
    </source>
</evidence>
<accession>A0A7G3ZAD5</accession>
<dbReference type="RefSeq" id="XP_037137146.1">
    <property type="nucleotide sequence ID" value="XM_037281251.1"/>
</dbReference>
<protein>
    <recommendedName>
        <fullName evidence="6">C2H2-type domain-containing protein</fullName>
    </recommendedName>
</protein>
<dbReference type="GO" id="GO:0000398">
    <property type="term" value="P:mRNA splicing, via spliceosome"/>
    <property type="evidence" value="ECO:0007669"/>
    <property type="project" value="InterPro"/>
</dbReference>
<keyword evidence="1" id="KW-0479">Metal-binding</keyword>
<dbReference type="InterPro" id="IPR036236">
    <property type="entry name" value="Znf_C2H2_sf"/>
</dbReference>
<dbReference type="GO" id="GO:0008270">
    <property type="term" value="F:zinc ion binding"/>
    <property type="evidence" value="ECO:0007669"/>
    <property type="project" value="UniProtKB-KW"/>
</dbReference>
<dbReference type="GeneID" id="59323568"/>
<dbReference type="AlphaFoldDB" id="A0A7G3ZAD5"/>
<dbReference type="Gene3D" id="3.30.160.60">
    <property type="entry name" value="Classic Zinc Finger"/>
    <property type="match status" value="1"/>
</dbReference>
<dbReference type="GO" id="GO:0046540">
    <property type="term" value="C:U4/U6 x U5 tri-snRNP complex"/>
    <property type="evidence" value="ECO:0007669"/>
    <property type="project" value="TreeGrafter"/>
</dbReference>
<dbReference type="InterPro" id="IPR013087">
    <property type="entry name" value="Znf_C2H2_type"/>
</dbReference>
<sequence>MSESYGRRTWDREEYAKLAKEGQKSYQESLKSSLTDDQLRLLKAKYTDHRSLMETSMKGLNQKVLATGVSSYKKGRQFGFYCELCNLTFKDNLQYIDHLNHKTHQIKFEAIFDEPIVLDVRGNDDVSVQELEEQYQALVKQFVKENRSREVKESRPRKKRIQQKPEQSPPSLIAQTMGFASFGSVKK</sequence>
<dbReference type="OrthoDB" id="30343at2759"/>
<evidence type="ECO:0000259" key="6">
    <source>
        <dbReference type="PROSITE" id="PS00028"/>
    </source>
</evidence>
<dbReference type="PANTHER" id="PTHR45986:SF1">
    <property type="entry name" value="ZINC FINGER MATRIN-TYPE PROTEIN 2"/>
    <property type="match status" value="1"/>
</dbReference>
<keyword evidence="8" id="KW-1185">Reference proteome</keyword>
<feature type="region of interest" description="Disordered" evidence="5">
    <location>
        <begin position="148"/>
        <end position="172"/>
    </location>
</feature>
<dbReference type="PANTHER" id="PTHR45986">
    <property type="entry name" value="ZINC FINGER MATRIN-TYPE PROTEIN 2"/>
    <property type="match status" value="1"/>
</dbReference>
<evidence type="ECO:0000256" key="4">
    <source>
        <dbReference type="ARBA" id="ARBA00023242"/>
    </source>
</evidence>
<dbReference type="GO" id="GO:0005681">
    <property type="term" value="C:spliceosomal complex"/>
    <property type="evidence" value="ECO:0007669"/>
    <property type="project" value="InterPro"/>
</dbReference>
<keyword evidence="3" id="KW-0862">Zinc</keyword>
<evidence type="ECO:0000256" key="2">
    <source>
        <dbReference type="ARBA" id="ARBA00022771"/>
    </source>
</evidence>
<dbReference type="Proteomes" id="UP000515788">
    <property type="component" value="Chromosome 1"/>
</dbReference>
<gene>
    <name evidence="7" type="ORF">HG536_0A02880</name>
</gene>
<dbReference type="SUPFAM" id="SSF57667">
    <property type="entry name" value="beta-beta-alpha zinc fingers"/>
    <property type="match status" value="1"/>
</dbReference>
<dbReference type="EMBL" id="CP059246">
    <property type="protein sequence ID" value="QLL30471.1"/>
    <property type="molecule type" value="Genomic_DNA"/>
</dbReference>